<dbReference type="PANTHER" id="PTHR43615:SF1">
    <property type="entry name" value="PPDK_N DOMAIN-CONTAINING PROTEIN"/>
    <property type="match status" value="1"/>
</dbReference>
<dbReference type="GeneID" id="8683007"/>
<dbReference type="SUPFAM" id="SSF56059">
    <property type="entry name" value="Glutathione synthetase ATP-binding domain-like"/>
    <property type="match status" value="1"/>
</dbReference>
<proteinExistence type="predicted"/>
<dbReference type="EMBL" id="AP011532">
    <property type="protein sequence ID" value="BAI60326.1"/>
    <property type="molecule type" value="Genomic_DNA"/>
</dbReference>
<keyword evidence="1" id="KW-0547">Nucleotide-binding</keyword>
<keyword evidence="8" id="KW-1185">Reference proteome</keyword>
<gene>
    <name evidence="7" type="ordered locus">MCP_0254</name>
</gene>
<dbReference type="Gene3D" id="3.50.30.10">
    <property type="entry name" value="Phosphohistidine domain"/>
    <property type="match status" value="1"/>
</dbReference>
<dbReference type="AlphaFoldDB" id="D1YV54"/>
<evidence type="ECO:0000256" key="4">
    <source>
        <dbReference type="SAM" id="MobiDB-lite"/>
    </source>
</evidence>
<dbReference type="PATRIC" id="fig|304371.9.peg.261"/>
<dbReference type="InterPro" id="IPR013815">
    <property type="entry name" value="ATP_grasp_subdomain_1"/>
</dbReference>
<dbReference type="NCBIfam" id="NF004878">
    <property type="entry name" value="PRK06241.1-3"/>
    <property type="match status" value="1"/>
</dbReference>
<dbReference type="OrthoDB" id="23397at2157"/>
<dbReference type="GO" id="GO:0005524">
    <property type="term" value="F:ATP binding"/>
    <property type="evidence" value="ECO:0007669"/>
    <property type="project" value="UniProtKB-KW"/>
</dbReference>
<dbReference type="Pfam" id="PF00391">
    <property type="entry name" value="PEP-utilizers"/>
    <property type="match status" value="1"/>
</dbReference>
<evidence type="ECO:0000313" key="7">
    <source>
        <dbReference type="EMBL" id="BAI60326.1"/>
    </source>
</evidence>
<dbReference type="FunFam" id="3.30.1490.20:FF:000010">
    <property type="entry name" value="Phosphoenolpyruvate synthase"/>
    <property type="match status" value="1"/>
</dbReference>
<sequence length="886" mass="97447">MERYVLYFSEIDKASLPEVGGKGSSLGEMTKAGYPVPGGFCITTAAYRKFIRSCEEMDELIDLLEGIRHDDLGRIHELGESVRKCLRSHQMPDDIRESILEAWKLTGEDKAYAVRSSATAEDLPTASFAGQQETYLNVRDGERMLHAIRDCWASLFTDRAISYRARSGFGHGRVYISVVVQEMVFPEVSGILFTADPITGRRRTASIDASFGLGEALVSGVVTADHYKVRSGVIVEKRIAKKAVAISPLPEGGTVKKDIPPERQEAQALSDEKIVELARLGEGIEAHYGTEQDIEWCLADGKLYVLQSRPITTLFPVPRIAGDGLHVLISFGHVQMMMDPIRPLGISVLKSFLKFAKPSPESDIVVEAGGRLFIDPTPLLVLRPAQHLAPRILAVMFDERMAASLREVFGRSDFRRAKRIKIGTLIKAALAVLPGIGKAILIVLFADPARGRDYLVASTGQLWIAREREISSVSGPVRIRLIQDGLEKLLPTLFPMVFPYLIAAIPSSRIIHGMLKSQYGEKQGAHMFSRLNRSLPGNVTTDSGLAVGDLADVARKYPEVVDYLRRAKDETFYAGLLEVDGGAEFKRALDRFMDQYGVRSPGEIDITNPRWKDSPALLVPPILSHIRSVGPGEHRERFERGEEDANLAAAEILSDMGKARLGFFKAKAMSRLIHVYRNLMGMREYPKYLIMQQFYVFRQGILGEARSLVEAGILAREKDVFYLSLDELLALEEGHFSGNVGEIVALREKQREQFQKLTPPRVMTSEGEAITGKRQATGEPEGAIIGTPASAGVVEGIARIVLKPEDAKLSPGEILVAPYTDPGWTPLFNSAKGLVTEVGGMMTHGSVIAREYGIPAVVGAENATSLIKDGARIRVNGNEGFVQILD</sequence>
<dbReference type="PANTHER" id="PTHR43615">
    <property type="entry name" value="PHOSPHOENOLPYRUVATE SYNTHASE-RELATED"/>
    <property type="match status" value="1"/>
</dbReference>
<evidence type="ECO:0000256" key="1">
    <source>
        <dbReference type="ARBA" id="ARBA00022741"/>
    </source>
</evidence>
<dbReference type="Pfam" id="PF01326">
    <property type="entry name" value="PPDK_N"/>
    <property type="match status" value="1"/>
</dbReference>
<dbReference type="InterPro" id="IPR051549">
    <property type="entry name" value="PEP_Utilizing_Enz"/>
</dbReference>
<feature type="region of interest" description="Disordered" evidence="4">
    <location>
        <begin position="760"/>
        <end position="784"/>
    </location>
</feature>
<name>D1YV54_METPS</name>
<evidence type="ECO:0000259" key="5">
    <source>
        <dbReference type="Pfam" id="PF00391"/>
    </source>
</evidence>
<evidence type="ECO:0000256" key="3">
    <source>
        <dbReference type="ARBA" id="ARBA00071420"/>
    </source>
</evidence>
<organism evidence="7 8">
    <name type="scientific">Methanocella paludicola (strain DSM 17711 / JCM 13418 / NBRC 101707 / SANAE)</name>
    <dbReference type="NCBI Taxonomy" id="304371"/>
    <lineage>
        <taxon>Archaea</taxon>
        <taxon>Methanobacteriati</taxon>
        <taxon>Methanobacteriota</taxon>
        <taxon>Stenosarchaea group</taxon>
        <taxon>Methanomicrobia</taxon>
        <taxon>Methanocellales</taxon>
        <taxon>Methanocellaceae</taxon>
        <taxon>Methanocella</taxon>
    </lineage>
</organism>
<reference evidence="7 8" key="1">
    <citation type="journal article" date="2007" name="Appl. Environ. Microbiol.">
        <title>Isolation of key methanogens for global methane emission from rice paddy fields: a novel isolate affiliated with the clone cluster rice cluster I.</title>
        <authorList>
            <person name="Sakai S."/>
            <person name="Imachi H."/>
            <person name="Sekiguchi Y."/>
            <person name="Ohashi A."/>
            <person name="Harada H."/>
            <person name="Kamagata Y."/>
        </authorList>
    </citation>
    <scope>NUCLEOTIDE SEQUENCE [LARGE SCALE GENOMIC DNA]</scope>
    <source>
        <strain evidence="8">DSM 17711 / JCM 13418 / NBRC 101707 / SANAE</strain>
    </source>
</reference>
<evidence type="ECO:0000259" key="6">
    <source>
        <dbReference type="Pfam" id="PF01326"/>
    </source>
</evidence>
<feature type="domain" description="Pyruvate phosphate dikinase AMP/ATP-binding" evidence="6">
    <location>
        <begin position="17"/>
        <end position="313"/>
    </location>
</feature>
<dbReference type="Gene3D" id="3.30.470.20">
    <property type="entry name" value="ATP-grasp fold, B domain"/>
    <property type="match status" value="1"/>
</dbReference>
<dbReference type="eggNOG" id="arCOG01114">
    <property type="taxonomic scope" value="Archaea"/>
</dbReference>
<accession>D1YV54</accession>
<dbReference type="KEGG" id="mpd:MCP_0254"/>
<dbReference type="InParanoid" id="D1YV54"/>
<dbReference type="Proteomes" id="UP000001882">
    <property type="component" value="Chromosome"/>
</dbReference>
<feature type="domain" description="PEP-utilising enzyme mobile" evidence="5">
    <location>
        <begin position="810"/>
        <end position="880"/>
    </location>
</feature>
<evidence type="ECO:0000313" key="8">
    <source>
        <dbReference type="Proteomes" id="UP000001882"/>
    </source>
</evidence>
<dbReference type="NCBIfam" id="NF004877">
    <property type="entry name" value="PRK06241.1-2"/>
    <property type="match status" value="1"/>
</dbReference>
<dbReference type="STRING" id="304371.MCP_0254"/>
<dbReference type="InterPro" id="IPR002192">
    <property type="entry name" value="PPDK_AMP/ATP-bd"/>
</dbReference>
<dbReference type="InterPro" id="IPR036637">
    <property type="entry name" value="Phosphohistidine_dom_sf"/>
</dbReference>
<reference evidence="7 8" key="2">
    <citation type="journal article" date="2008" name="Int. J. Syst. Evol. Microbiol.">
        <title>Methanocella paludicola gen. nov., sp. nov., a methane-producing archaeon, the first isolate of the lineage 'Rice Cluster I', and proposal of the new archaeal order Methanocellales ord. nov.</title>
        <authorList>
            <person name="Sakai S."/>
            <person name="Imachi H."/>
            <person name="Hanada S."/>
            <person name="Ohashi A."/>
            <person name="Harada H."/>
            <person name="Kamagata Y."/>
        </authorList>
    </citation>
    <scope>NUCLEOTIDE SEQUENCE [LARGE SCALE GENOMIC DNA]</scope>
    <source>
        <strain evidence="8">DSM 17711 / JCM 13418 / NBRC 101707 / SANAE</strain>
    </source>
</reference>
<dbReference type="InterPro" id="IPR008279">
    <property type="entry name" value="PEP-util_enz_mobile_dom"/>
</dbReference>
<evidence type="ECO:0000256" key="2">
    <source>
        <dbReference type="ARBA" id="ARBA00022840"/>
    </source>
</evidence>
<dbReference type="GO" id="GO:0016301">
    <property type="term" value="F:kinase activity"/>
    <property type="evidence" value="ECO:0007669"/>
    <property type="project" value="InterPro"/>
</dbReference>
<keyword evidence="2" id="KW-0067">ATP-binding</keyword>
<dbReference type="Gene3D" id="3.30.1490.20">
    <property type="entry name" value="ATP-grasp fold, A domain"/>
    <property type="match status" value="1"/>
</dbReference>
<dbReference type="RefSeq" id="WP_012899006.1">
    <property type="nucleotide sequence ID" value="NC_013665.1"/>
</dbReference>
<dbReference type="SUPFAM" id="SSF52009">
    <property type="entry name" value="Phosphohistidine domain"/>
    <property type="match status" value="1"/>
</dbReference>
<reference evidence="8" key="3">
    <citation type="journal article" date="2011" name="PLoS ONE">
        <title>Genome sequence of a mesophilic hydrogenotrophic methanogen Methanocella paludicola, the first cultivated representative of the order Methanocellales.</title>
        <authorList>
            <person name="Sakai S."/>
            <person name="Takaki Y."/>
            <person name="Shimamura S."/>
            <person name="Sekine M."/>
            <person name="Tajima T."/>
            <person name="Kosugi H."/>
            <person name="Ichikawa N."/>
            <person name="Tasumi E."/>
            <person name="Hiraki A.T."/>
            <person name="Shimizu A."/>
            <person name="Kato Y."/>
            <person name="Nishiko R."/>
            <person name="Mori K."/>
            <person name="Fujita N."/>
            <person name="Imachi H."/>
            <person name="Takai K."/>
        </authorList>
    </citation>
    <scope>NUCLEOTIDE SEQUENCE [LARGE SCALE GENOMIC DNA]</scope>
    <source>
        <strain evidence="8">DSM 17711 / JCM 13418 / NBRC 101707 / SANAE</strain>
    </source>
</reference>
<protein>
    <recommendedName>
        <fullName evidence="3">Probable phosphoenolpyruvate synthase</fullName>
    </recommendedName>
</protein>